<comment type="caution">
    <text evidence="4">The sequence shown here is derived from an EMBL/GenBank/DDBJ whole genome shotgun (WGS) entry which is preliminary data.</text>
</comment>
<name>A0A0B2UZM4_TOXCA</name>
<feature type="chain" id="PRO_5002095833" description="PLAT domain-containing protein" evidence="2">
    <location>
        <begin position="28"/>
        <end position="193"/>
    </location>
</feature>
<dbReference type="CDD" id="cd00113">
    <property type="entry name" value="PLAT"/>
    <property type="match status" value="1"/>
</dbReference>
<evidence type="ECO:0000313" key="5">
    <source>
        <dbReference type="Proteomes" id="UP000031036"/>
    </source>
</evidence>
<dbReference type="EMBL" id="JPKZ01002936">
    <property type="protein sequence ID" value="KHN74260.1"/>
    <property type="molecule type" value="Genomic_DNA"/>
</dbReference>
<dbReference type="PROSITE" id="PS50095">
    <property type="entry name" value="PLAT"/>
    <property type="match status" value="1"/>
</dbReference>
<gene>
    <name evidence="4" type="ORF">Tcan_12885</name>
</gene>
<dbReference type="SUPFAM" id="SSF49723">
    <property type="entry name" value="Lipase/lipooxygenase domain (PLAT/LH2 domain)"/>
    <property type="match status" value="1"/>
</dbReference>
<dbReference type="Pfam" id="PF01477">
    <property type="entry name" value="PLAT"/>
    <property type="match status" value="1"/>
</dbReference>
<dbReference type="Proteomes" id="UP000031036">
    <property type="component" value="Unassembled WGS sequence"/>
</dbReference>
<dbReference type="AlphaFoldDB" id="A0A0B2UZM4"/>
<organism evidence="4 5">
    <name type="scientific">Toxocara canis</name>
    <name type="common">Canine roundworm</name>
    <dbReference type="NCBI Taxonomy" id="6265"/>
    <lineage>
        <taxon>Eukaryota</taxon>
        <taxon>Metazoa</taxon>
        <taxon>Ecdysozoa</taxon>
        <taxon>Nematoda</taxon>
        <taxon>Chromadorea</taxon>
        <taxon>Rhabditida</taxon>
        <taxon>Spirurina</taxon>
        <taxon>Ascaridomorpha</taxon>
        <taxon>Ascaridoidea</taxon>
        <taxon>Toxocaridae</taxon>
        <taxon>Toxocara</taxon>
    </lineage>
</organism>
<dbReference type="InterPro" id="IPR036392">
    <property type="entry name" value="PLAT/LH2_dom_sf"/>
</dbReference>
<accession>A0A0B2UZM4</accession>
<keyword evidence="5" id="KW-1185">Reference proteome</keyword>
<dbReference type="Gene3D" id="2.60.60.20">
    <property type="entry name" value="PLAT/LH2 domain"/>
    <property type="match status" value="1"/>
</dbReference>
<sequence>NWFQMSSGLFVFIILFGGFCSIASASANNSFTSKRFSPKPGEPPNGSVWDVVIKTCDDQGAGTDAAAYLKVFYERDHASEIFQLDNPGKNDFERGERSHFKVILNQEDIINIGLFWWPGFTLNEEWCVDWVLLLNSNRDKCYEGIFHRWILHYKDPPTYAVKFHRLVFADCVNPAPEGSQRFHFLRLLGDNTS</sequence>
<reference evidence="4 5" key="1">
    <citation type="submission" date="2014-11" db="EMBL/GenBank/DDBJ databases">
        <title>Genetic blueprint of the zoonotic pathogen Toxocara canis.</title>
        <authorList>
            <person name="Zhu X.-Q."/>
            <person name="Korhonen P.K."/>
            <person name="Cai H."/>
            <person name="Young N.D."/>
            <person name="Nejsum P."/>
            <person name="von Samson-Himmelstjerna G."/>
            <person name="Boag P.R."/>
            <person name="Tan P."/>
            <person name="Li Q."/>
            <person name="Min J."/>
            <person name="Yang Y."/>
            <person name="Wang X."/>
            <person name="Fang X."/>
            <person name="Hall R.S."/>
            <person name="Hofmann A."/>
            <person name="Sternberg P.W."/>
            <person name="Jex A.R."/>
            <person name="Gasser R.B."/>
        </authorList>
    </citation>
    <scope>NUCLEOTIDE SEQUENCE [LARGE SCALE GENOMIC DNA]</scope>
    <source>
        <strain evidence="4">PN_DK_2014</strain>
    </source>
</reference>
<feature type="signal peptide" evidence="2">
    <location>
        <begin position="1"/>
        <end position="27"/>
    </location>
</feature>
<protein>
    <recommendedName>
        <fullName evidence="3">PLAT domain-containing protein</fullName>
    </recommendedName>
</protein>
<evidence type="ECO:0000313" key="4">
    <source>
        <dbReference type="EMBL" id="KHN74260.1"/>
    </source>
</evidence>
<dbReference type="OMA" id="GLFWWPG"/>
<dbReference type="OrthoDB" id="5322100at2759"/>
<evidence type="ECO:0000259" key="3">
    <source>
        <dbReference type="PROSITE" id="PS50095"/>
    </source>
</evidence>
<feature type="domain" description="PLAT" evidence="3">
    <location>
        <begin position="47"/>
        <end position="164"/>
    </location>
</feature>
<feature type="non-terminal residue" evidence="4">
    <location>
        <position position="1"/>
    </location>
</feature>
<dbReference type="InterPro" id="IPR001024">
    <property type="entry name" value="PLAT/LH2_dom"/>
</dbReference>
<evidence type="ECO:0000256" key="1">
    <source>
        <dbReference type="PROSITE-ProRule" id="PRU00152"/>
    </source>
</evidence>
<keyword evidence="2" id="KW-0732">Signal</keyword>
<proteinExistence type="predicted"/>
<evidence type="ECO:0000256" key="2">
    <source>
        <dbReference type="SAM" id="SignalP"/>
    </source>
</evidence>
<comment type="caution">
    <text evidence="1">Lacks conserved residue(s) required for the propagation of feature annotation.</text>
</comment>